<proteinExistence type="predicted"/>
<keyword evidence="2" id="KW-1185">Reference proteome</keyword>
<reference evidence="1" key="3">
    <citation type="submission" date="2022-06" db="UniProtKB">
        <authorList>
            <consortium name="EnsemblPlants"/>
        </authorList>
    </citation>
    <scope>IDENTIFICATION</scope>
</reference>
<evidence type="ECO:0000313" key="2">
    <source>
        <dbReference type="Proteomes" id="UP000015106"/>
    </source>
</evidence>
<dbReference type="Proteomes" id="UP000015106">
    <property type="component" value="Chromosome 5"/>
</dbReference>
<reference evidence="1" key="2">
    <citation type="submission" date="2018-03" db="EMBL/GenBank/DDBJ databases">
        <title>The Triticum urartu genome reveals the dynamic nature of wheat genome evolution.</title>
        <authorList>
            <person name="Ling H."/>
            <person name="Ma B."/>
            <person name="Shi X."/>
            <person name="Liu H."/>
            <person name="Dong L."/>
            <person name="Sun H."/>
            <person name="Cao Y."/>
            <person name="Gao Q."/>
            <person name="Zheng S."/>
            <person name="Li Y."/>
            <person name="Yu Y."/>
            <person name="Du H."/>
            <person name="Qi M."/>
            <person name="Li Y."/>
            <person name="Yu H."/>
            <person name="Cui Y."/>
            <person name="Wang N."/>
            <person name="Chen C."/>
            <person name="Wu H."/>
            <person name="Zhao Y."/>
            <person name="Zhang J."/>
            <person name="Li Y."/>
            <person name="Zhou W."/>
            <person name="Zhang B."/>
            <person name="Hu W."/>
            <person name="Eijk M."/>
            <person name="Tang J."/>
            <person name="Witsenboer H."/>
            <person name="Zhao S."/>
            <person name="Li Z."/>
            <person name="Zhang A."/>
            <person name="Wang D."/>
            <person name="Liang C."/>
        </authorList>
    </citation>
    <scope>NUCLEOTIDE SEQUENCE [LARGE SCALE GENOMIC DNA]</scope>
    <source>
        <strain evidence="1">cv. G1812</strain>
    </source>
</reference>
<organism evidence="1 2">
    <name type="scientific">Triticum urartu</name>
    <name type="common">Red wild einkorn</name>
    <name type="synonym">Crithodium urartu</name>
    <dbReference type="NCBI Taxonomy" id="4572"/>
    <lineage>
        <taxon>Eukaryota</taxon>
        <taxon>Viridiplantae</taxon>
        <taxon>Streptophyta</taxon>
        <taxon>Embryophyta</taxon>
        <taxon>Tracheophyta</taxon>
        <taxon>Spermatophyta</taxon>
        <taxon>Magnoliopsida</taxon>
        <taxon>Liliopsida</taxon>
        <taxon>Poales</taxon>
        <taxon>Poaceae</taxon>
        <taxon>BOP clade</taxon>
        <taxon>Pooideae</taxon>
        <taxon>Triticodae</taxon>
        <taxon>Triticeae</taxon>
        <taxon>Triticinae</taxon>
        <taxon>Triticum</taxon>
    </lineage>
</organism>
<accession>A0A8R7UK93</accession>
<sequence length="111" mass="12781">MEAMTGNVIERYYGRVEEIWELNYSGLHSATMFRVRWAKNVHRENRHFTTMCIPDSDSGTVNAIAKNEPWVHAKHVTQCFFITDPINPSRVVVRRSKRSIAGMDGVANEED</sequence>
<dbReference type="EnsemblPlants" id="TuG1812G0500004687.01.T01">
    <property type="protein sequence ID" value="TuG1812G0500004687.01.T01.cds303264"/>
    <property type="gene ID" value="TuG1812G0500004687.01"/>
</dbReference>
<protein>
    <submittedName>
        <fullName evidence="1">Uncharacterized protein</fullName>
    </submittedName>
</protein>
<dbReference type="PANTHER" id="PTHR48258">
    <property type="entry name" value="DUF4218 DOMAIN-CONTAINING PROTEIN-RELATED"/>
    <property type="match status" value="1"/>
</dbReference>
<dbReference type="AlphaFoldDB" id="A0A8R7UK93"/>
<evidence type="ECO:0000313" key="1">
    <source>
        <dbReference type="EnsemblPlants" id="TuG1812G0500004687.01.T01.cds303264"/>
    </source>
</evidence>
<name>A0A8R7UK93_TRIUA</name>
<reference evidence="2" key="1">
    <citation type="journal article" date="2013" name="Nature">
        <title>Draft genome of the wheat A-genome progenitor Triticum urartu.</title>
        <authorList>
            <person name="Ling H.Q."/>
            <person name="Zhao S."/>
            <person name="Liu D."/>
            <person name="Wang J."/>
            <person name="Sun H."/>
            <person name="Zhang C."/>
            <person name="Fan H."/>
            <person name="Li D."/>
            <person name="Dong L."/>
            <person name="Tao Y."/>
            <person name="Gao C."/>
            <person name="Wu H."/>
            <person name="Li Y."/>
            <person name="Cui Y."/>
            <person name="Guo X."/>
            <person name="Zheng S."/>
            <person name="Wang B."/>
            <person name="Yu K."/>
            <person name="Liang Q."/>
            <person name="Yang W."/>
            <person name="Lou X."/>
            <person name="Chen J."/>
            <person name="Feng M."/>
            <person name="Jian J."/>
            <person name="Zhang X."/>
            <person name="Luo G."/>
            <person name="Jiang Y."/>
            <person name="Liu J."/>
            <person name="Wang Z."/>
            <person name="Sha Y."/>
            <person name="Zhang B."/>
            <person name="Wu H."/>
            <person name="Tang D."/>
            <person name="Shen Q."/>
            <person name="Xue P."/>
            <person name="Zou S."/>
            <person name="Wang X."/>
            <person name="Liu X."/>
            <person name="Wang F."/>
            <person name="Yang Y."/>
            <person name="An X."/>
            <person name="Dong Z."/>
            <person name="Zhang K."/>
            <person name="Zhang X."/>
            <person name="Luo M.C."/>
            <person name="Dvorak J."/>
            <person name="Tong Y."/>
            <person name="Wang J."/>
            <person name="Yang H."/>
            <person name="Li Z."/>
            <person name="Wang D."/>
            <person name="Zhang A."/>
            <person name="Wang J."/>
        </authorList>
    </citation>
    <scope>NUCLEOTIDE SEQUENCE</scope>
    <source>
        <strain evidence="2">cv. G1812</strain>
    </source>
</reference>
<dbReference type="PANTHER" id="PTHR48258:SF9">
    <property type="entry name" value="OS01G0348150 PROTEIN"/>
    <property type="match status" value="1"/>
</dbReference>
<dbReference type="Gramene" id="TuG1812G0500004687.01.T01">
    <property type="protein sequence ID" value="TuG1812G0500004687.01.T01.cds303264"/>
    <property type="gene ID" value="TuG1812G0500004687.01"/>
</dbReference>